<protein>
    <submittedName>
        <fullName evidence="1">Uncharacterized protein</fullName>
    </submittedName>
</protein>
<evidence type="ECO:0000313" key="1">
    <source>
        <dbReference type="EMBL" id="TFA99366.1"/>
    </source>
</evidence>
<keyword evidence="2" id="KW-1185">Reference proteome</keyword>
<reference evidence="1 2" key="1">
    <citation type="submission" date="2018-01" db="EMBL/GenBank/DDBJ databases">
        <title>Genome characterization of the sugarcane-associated fungus Trichoderma ghanense CCMA-1212 and their application in lignocelulose bioconversion.</title>
        <authorList>
            <person name="Steindorff A.S."/>
            <person name="Mendes T.D."/>
            <person name="Vilela E.S.D."/>
            <person name="Rodrigues D.S."/>
            <person name="Formighieri E.F."/>
            <person name="Melo I.S."/>
            <person name="Favaro L.C.L."/>
        </authorList>
    </citation>
    <scope>NUCLEOTIDE SEQUENCE [LARGE SCALE GENOMIC DNA]</scope>
    <source>
        <strain evidence="1 2">CCMA-1212</strain>
    </source>
</reference>
<proteinExistence type="predicted"/>
<comment type="caution">
    <text evidence="1">The sequence shown here is derived from an EMBL/GenBank/DDBJ whole genome shotgun (WGS) entry which is preliminary data.</text>
</comment>
<dbReference type="RefSeq" id="XP_073555568.1">
    <property type="nucleotide sequence ID" value="XM_073705931.1"/>
</dbReference>
<dbReference type="GeneID" id="300580381"/>
<sequence length="84" mass="9244">MALVHQMTRPRASELVAVVHRLKACLPDRGERLTLWSCVDGVGLGAESRADLLPRSCLLGVWAPALGEALAQIQTDRKWKSRPN</sequence>
<dbReference type="EMBL" id="PPTA01000014">
    <property type="protein sequence ID" value="TFA99366.1"/>
    <property type="molecule type" value="Genomic_DNA"/>
</dbReference>
<evidence type="ECO:0000313" key="2">
    <source>
        <dbReference type="Proteomes" id="UP001642720"/>
    </source>
</evidence>
<dbReference type="Proteomes" id="UP001642720">
    <property type="component" value="Unassembled WGS sequence"/>
</dbReference>
<gene>
    <name evidence="1" type="ORF">CCMA1212_008821</name>
</gene>
<name>A0ABY2GUY7_9HYPO</name>
<organism evidence="1 2">
    <name type="scientific">Trichoderma ghanense</name>
    <dbReference type="NCBI Taxonomy" id="65468"/>
    <lineage>
        <taxon>Eukaryota</taxon>
        <taxon>Fungi</taxon>
        <taxon>Dikarya</taxon>
        <taxon>Ascomycota</taxon>
        <taxon>Pezizomycotina</taxon>
        <taxon>Sordariomycetes</taxon>
        <taxon>Hypocreomycetidae</taxon>
        <taxon>Hypocreales</taxon>
        <taxon>Hypocreaceae</taxon>
        <taxon>Trichoderma</taxon>
    </lineage>
</organism>
<accession>A0ABY2GUY7</accession>